<name>A0A843WS27_COLES</name>
<dbReference type="InterPro" id="IPR013989">
    <property type="entry name" value="Dev_and_cell_death_domain"/>
</dbReference>
<dbReference type="AlphaFoldDB" id="A0A843WS27"/>
<sequence length="281" mass="31746">MGRHCHLCTSIQGTTHQHHIAVPYFYPRTNWENISPFQGSVPSSTCPLKSRRLLAKNDDKCAPSSHVDVHMTSAVEGQTVDQDVKCIIDCEDVSKLIGKCILLVDTEMQHVADGILISTEIEKYEERKLYGVFEATSDGAMDIVPMAFSSSGKLFSAQRGKKGGFRQLEGYKIYLGGFIVSSTWSKYFNGLHKLTQLDLWQTLKILIIIEEFEVPDHPDLILKERGPAIPMMEKNHSDKNRLENGYHKLIFDGPKIGTINLIILRNDSNEGGRSRRMKKRI</sequence>
<protein>
    <recommendedName>
        <fullName evidence="1">DCD domain-containing protein</fullName>
    </recommendedName>
</protein>
<gene>
    <name evidence="2" type="ORF">Taro_043421</name>
</gene>
<feature type="domain" description="DCD" evidence="1">
    <location>
        <begin position="123"/>
        <end position="158"/>
    </location>
</feature>
<dbReference type="Pfam" id="PF10539">
    <property type="entry name" value="Dev_Cell_Death"/>
    <property type="match status" value="1"/>
</dbReference>
<dbReference type="OrthoDB" id="1928633at2759"/>
<proteinExistence type="predicted"/>
<keyword evidence="3" id="KW-1185">Reference proteome</keyword>
<evidence type="ECO:0000313" key="2">
    <source>
        <dbReference type="EMBL" id="MQM10526.1"/>
    </source>
</evidence>
<comment type="caution">
    <text evidence="2">The sequence shown here is derived from an EMBL/GenBank/DDBJ whole genome shotgun (WGS) entry which is preliminary data.</text>
</comment>
<evidence type="ECO:0000313" key="3">
    <source>
        <dbReference type="Proteomes" id="UP000652761"/>
    </source>
</evidence>
<accession>A0A843WS27</accession>
<reference evidence="2" key="1">
    <citation type="submission" date="2017-07" db="EMBL/GenBank/DDBJ databases">
        <title>Taro Niue Genome Assembly and Annotation.</title>
        <authorList>
            <person name="Atibalentja N."/>
            <person name="Keating K."/>
            <person name="Fields C.J."/>
        </authorList>
    </citation>
    <scope>NUCLEOTIDE SEQUENCE</scope>
    <source>
        <strain evidence="2">Niue_2</strain>
        <tissue evidence="2">Leaf</tissue>
    </source>
</reference>
<dbReference type="Proteomes" id="UP000652761">
    <property type="component" value="Unassembled WGS sequence"/>
</dbReference>
<organism evidence="2 3">
    <name type="scientific">Colocasia esculenta</name>
    <name type="common">Wild taro</name>
    <name type="synonym">Arum esculentum</name>
    <dbReference type="NCBI Taxonomy" id="4460"/>
    <lineage>
        <taxon>Eukaryota</taxon>
        <taxon>Viridiplantae</taxon>
        <taxon>Streptophyta</taxon>
        <taxon>Embryophyta</taxon>
        <taxon>Tracheophyta</taxon>
        <taxon>Spermatophyta</taxon>
        <taxon>Magnoliopsida</taxon>
        <taxon>Liliopsida</taxon>
        <taxon>Araceae</taxon>
        <taxon>Aroideae</taxon>
        <taxon>Colocasieae</taxon>
        <taxon>Colocasia</taxon>
    </lineage>
</organism>
<evidence type="ECO:0000259" key="1">
    <source>
        <dbReference type="Pfam" id="PF10539"/>
    </source>
</evidence>
<dbReference type="EMBL" id="NMUH01004694">
    <property type="protein sequence ID" value="MQM10526.1"/>
    <property type="molecule type" value="Genomic_DNA"/>
</dbReference>